<feature type="compositionally biased region" description="Pro residues" evidence="1">
    <location>
        <begin position="84"/>
        <end position="93"/>
    </location>
</feature>
<name>A0A7C8JCJ2_ORBOL</name>
<feature type="compositionally biased region" description="Polar residues" evidence="1">
    <location>
        <begin position="138"/>
        <end position="157"/>
    </location>
</feature>
<sequence>MSTVQVLQQPICRCAIDGSPCICTAASCFCFGPYCGSKTLAENANYKHAKETRGEDFANQIAAVMNKDANGEPISMFMGNGPPVGQPKPPKPTNPAGSKSTSPCSGCKSTDKNKGPESGAPQDPRDPNRGPSRDPKTTEGNLVSKSRTPNEGSPVSP</sequence>
<evidence type="ECO:0000313" key="5">
    <source>
        <dbReference type="Proteomes" id="UP000480548"/>
    </source>
</evidence>
<organism evidence="2 4">
    <name type="scientific">Orbilia oligospora</name>
    <name type="common">Nematode-trapping fungus</name>
    <name type="synonym">Arthrobotrys oligospora</name>
    <dbReference type="NCBI Taxonomy" id="2813651"/>
    <lineage>
        <taxon>Eukaryota</taxon>
        <taxon>Fungi</taxon>
        <taxon>Dikarya</taxon>
        <taxon>Ascomycota</taxon>
        <taxon>Pezizomycotina</taxon>
        <taxon>Orbiliomycetes</taxon>
        <taxon>Orbiliales</taxon>
        <taxon>Orbiliaceae</taxon>
        <taxon>Orbilia</taxon>
    </lineage>
</organism>
<feature type="compositionally biased region" description="Polar residues" evidence="1">
    <location>
        <begin position="98"/>
        <end position="108"/>
    </location>
</feature>
<evidence type="ECO:0000313" key="4">
    <source>
        <dbReference type="Proteomes" id="UP000475325"/>
    </source>
</evidence>
<dbReference type="EMBL" id="WIQZ01000051">
    <property type="protein sequence ID" value="KAF3131026.1"/>
    <property type="molecule type" value="Genomic_DNA"/>
</dbReference>
<comment type="caution">
    <text evidence="2">The sequence shown here is derived from an EMBL/GenBank/DDBJ whole genome shotgun (WGS) entry which is preliminary data.</text>
</comment>
<gene>
    <name evidence="2" type="ORF">TWF102_003446</name>
    <name evidence="3" type="ORF">TWF703_008020</name>
</gene>
<evidence type="ECO:0000313" key="2">
    <source>
        <dbReference type="EMBL" id="KAF3104071.1"/>
    </source>
</evidence>
<dbReference type="Proteomes" id="UP000475325">
    <property type="component" value="Unassembled WGS sequence"/>
</dbReference>
<reference evidence="4 5" key="1">
    <citation type="submission" date="2019-06" db="EMBL/GenBank/DDBJ databases">
        <authorList>
            <person name="Palmer J.M."/>
        </authorList>
    </citation>
    <scope>NUCLEOTIDE SEQUENCE [LARGE SCALE GENOMIC DNA]</scope>
    <source>
        <strain evidence="2 4">TWF102</strain>
        <strain evidence="3 5">TWF703</strain>
    </source>
</reference>
<protein>
    <submittedName>
        <fullName evidence="2">Uncharacterized protein</fullName>
    </submittedName>
</protein>
<feature type="compositionally biased region" description="Basic and acidic residues" evidence="1">
    <location>
        <begin position="123"/>
        <end position="137"/>
    </location>
</feature>
<evidence type="ECO:0000256" key="1">
    <source>
        <dbReference type="SAM" id="MobiDB-lite"/>
    </source>
</evidence>
<proteinExistence type="predicted"/>
<dbReference type="AlphaFoldDB" id="A0A7C8JCJ2"/>
<accession>A0A7C8JCJ2</accession>
<feature type="region of interest" description="Disordered" evidence="1">
    <location>
        <begin position="71"/>
        <end position="157"/>
    </location>
</feature>
<dbReference type="EMBL" id="WIQW01000017">
    <property type="protein sequence ID" value="KAF3104071.1"/>
    <property type="molecule type" value="Genomic_DNA"/>
</dbReference>
<evidence type="ECO:0000313" key="3">
    <source>
        <dbReference type="EMBL" id="KAF3131026.1"/>
    </source>
</evidence>
<dbReference type="Proteomes" id="UP000480548">
    <property type="component" value="Unassembled WGS sequence"/>
</dbReference>